<dbReference type="InterPro" id="IPR039379">
    <property type="entry name" value="Protoglobin_sensor_dom"/>
</dbReference>
<evidence type="ECO:0000313" key="8">
    <source>
        <dbReference type="Proteomes" id="UP000216151"/>
    </source>
</evidence>
<evidence type="ECO:0000256" key="1">
    <source>
        <dbReference type="ARBA" id="ARBA00022500"/>
    </source>
</evidence>
<dbReference type="CDD" id="cd11386">
    <property type="entry name" value="MCP_signal"/>
    <property type="match status" value="1"/>
</dbReference>
<evidence type="ECO:0000256" key="3">
    <source>
        <dbReference type="PROSITE-ProRule" id="PRU00284"/>
    </source>
</evidence>
<dbReference type="Gene3D" id="1.10.490.10">
    <property type="entry name" value="Globins"/>
    <property type="match status" value="1"/>
</dbReference>
<dbReference type="GO" id="GO:0007165">
    <property type="term" value="P:signal transduction"/>
    <property type="evidence" value="ECO:0007669"/>
    <property type="project" value="UniProtKB-KW"/>
</dbReference>
<dbReference type="InterPro" id="IPR003660">
    <property type="entry name" value="HAMP_dom"/>
</dbReference>
<evidence type="ECO:0000313" key="7">
    <source>
        <dbReference type="EMBL" id="PAK75226.1"/>
    </source>
</evidence>
<dbReference type="PANTHER" id="PTHR43531">
    <property type="entry name" value="PROTEIN ICFG"/>
    <property type="match status" value="1"/>
</dbReference>
<evidence type="ECO:0000256" key="2">
    <source>
        <dbReference type="ARBA" id="ARBA00029447"/>
    </source>
</evidence>
<dbReference type="Gene3D" id="1.10.287.950">
    <property type="entry name" value="Methyl-accepting chemotaxis protein"/>
    <property type="match status" value="1"/>
</dbReference>
<reference evidence="7 8" key="1">
    <citation type="submission" date="2017-04" db="EMBL/GenBank/DDBJ databases">
        <title>Kefir bacterial isolates.</title>
        <authorList>
            <person name="Kim Y."/>
            <person name="Blasche S."/>
            <person name="Patil K.R."/>
        </authorList>
    </citation>
    <scope>NUCLEOTIDE SEQUENCE [LARGE SCALE GENOMIC DNA]</scope>
    <source>
        <strain evidence="7 8">KR</strain>
    </source>
</reference>
<dbReference type="SUPFAM" id="SSF58104">
    <property type="entry name" value="Methyl-accepting chemotaxis protein (MCP) signaling domain"/>
    <property type="match status" value="1"/>
</dbReference>
<dbReference type="SMART" id="SM00283">
    <property type="entry name" value="MA"/>
    <property type="match status" value="1"/>
</dbReference>
<dbReference type="SUPFAM" id="SSF46458">
    <property type="entry name" value="Globin-like"/>
    <property type="match status" value="1"/>
</dbReference>
<feature type="domain" description="Methyl-accepting transducer" evidence="5">
    <location>
        <begin position="249"/>
        <end position="478"/>
    </location>
</feature>
<dbReference type="AlphaFoldDB" id="A0A269XS25"/>
<dbReference type="Pfam" id="PF11563">
    <property type="entry name" value="Protoglobin"/>
    <property type="match status" value="1"/>
</dbReference>
<dbReference type="OrthoDB" id="266313at2"/>
<dbReference type="GO" id="GO:0019825">
    <property type="term" value="F:oxygen binding"/>
    <property type="evidence" value="ECO:0007669"/>
    <property type="project" value="InterPro"/>
</dbReference>
<proteinExistence type="inferred from homology"/>
<dbReference type="GO" id="GO:0004888">
    <property type="term" value="F:transmembrane signaling receptor activity"/>
    <property type="evidence" value="ECO:0007669"/>
    <property type="project" value="InterPro"/>
</dbReference>
<dbReference type="PROSITE" id="PS50885">
    <property type="entry name" value="HAMP"/>
    <property type="match status" value="1"/>
</dbReference>
<evidence type="ECO:0000256" key="4">
    <source>
        <dbReference type="SAM" id="Coils"/>
    </source>
</evidence>
<organism evidence="7 8">
    <name type="scientific">Acetobacter fabarum</name>
    <dbReference type="NCBI Taxonomy" id="483199"/>
    <lineage>
        <taxon>Bacteria</taxon>
        <taxon>Pseudomonadati</taxon>
        <taxon>Pseudomonadota</taxon>
        <taxon>Alphaproteobacteria</taxon>
        <taxon>Acetobacterales</taxon>
        <taxon>Acetobacteraceae</taxon>
        <taxon>Acetobacter</taxon>
    </lineage>
</organism>
<evidence type="ECO:0000259" key="5">
    <source>
        <dbReference type="PROSITE" id="PS50111"/>
    </source>
</evidence>
<keyword evidence="8" id="KW-1185">Reference proteome</keyword>
<sequence>MDDDAMNTNERNNLDIQELHEFISMEEDDLIALRKIRPVLERALPKALDALYSQIRKTPEVRKFFSSETAIDNAKRAQTSHWHAIMAARFDDSYVTRVRAIGEVHARIGLTPRWYIGGYTIILNELIRSVIQEAPLGKNFMVRSSARNDLADGLTSLCKAVLTEIDLTVSFYLDEIDSARAKILEEQQNQAQEDRETISAISSALTAMADGDLTYRVTETMPDRAEILKQHFNTTAERLEQSMSKIAQNSQDVIANADGIRDGADSLSRATEQQAAAQEEMSAALSQIAQSASGTANETVKARHMAETAQSEAKQASQIVNDAIEAIGRIEKSSQEISSIIDMINNISLQTNILALNASVEAARAGGHGRGFAVVASEVRALAQRSADAGKEITALIARAAADVKEGVQQVRDAGEALQRIASQVGEINSIITTIATSSQSQSTSLGEINSAISGIEQTTLKNAAVAEQSAAGAHNLVTMADELARLVALFRVNSAEQFLNNRHSRLRLTAAGNTHRE</sequence>
<protein>
    <recommendedName>
        <fullName evidence="9">Globin-coupled sensor protein</fullName>
    </recommendedName>
</protein>
<keyword evidence="4" id="KW-0175">Coiled coil</keyword>
<dbReference type="PANTHER" id="PTHR43531:SF11">
    <property type="entry name" value="METHYL-ACCEPTING CHEMOTAXIS PROTEIN 3"/>
    <property type="match status" value="1"/>
</dbReference>
<evidence type="ECO:0008006" key="9">
    <source>
        <dbReference type="Google" id="ProtNLM"/>
    </source>
</evidence>
<dbReference type="InterPro" id="IPR012292">
    <property type="entry name" value="Globin/Proto"/>
</dbReference>
<feature type="coiled-coil region" evidence="4">
    <location>
        <begin position="267"/>
        <end position="326"/>
    </location>
</feature>
<dbReference type="GO" id="GO:0020037">
    <property type="term" value="F:heme binding"/>
    <property type="evidence" value="ECO:0007669"/>
    <property type="project" value="InterPro"/>
</dbReference>
<dbReference type="InterPro" id="IPR004089">
    <property type="entry name" value="MCPsignal_dom"/>
</dbReference>
<dbReference type="InterPro" id="IPR009050">
    <property type="entry name" value="Globin-like_sf"/>
</dbReference>
<keyword evidence="1" id="KW-0145">Chemotaxis</keyword>
<dbReference type="EMBL" id="NCXK01000058">
    <property type="protein sequence ID" value="PAK75226.1"/>
    <property type="molecule type" value="Genomic_DNA"/>
</dbReference>
<accession>A0A269XS25</accession>
<evidence type="ECO:0000259" key="6">
    <source>
        <dbReference type="PROSITE" id="PS50885"/>
    </source>
</evidence>
<dbReference type="CDD" id="cd06225">
    <property type="entry name" value="HAMP"/>
    <property type="match status" value="1"/>
</dbReference>
<dbReference type="Proteomes" id="UP000216151">
    <property type="component" value="Unassembled WGS sequence"/>
</dbReference>
<keyword evidence="3" id="KW-0807">Transducer</keyword>
<dbReference type="InterPro" id="IPR051310">
    <property type="entry name" value="MCP_chemotaxis"/>
</dbReference>
<dbReference type="PROSITE" id="PS50111">
    <property type="entry name" value="CHEMOTAXIS_TRANSDUC_2"/>
    <property type="match status" value="1"/>
</dbReference>
<name>A0A269XS25_9PROT</name>
<dbReference type="InterPro" id="IPR044398">
    <property type="entry name" value="Globin-sensor_dom"/>
</dbReference>
<dbReference type="Pfam" id="PF00015">
    <property type="entry name" value="MCPsignal"/>
    <property type="match status" value="1"/>
</dbReference>
<dbReference type="RefSeq" id="WP_095350565.1">
    <property type="nucleotide sequence ID" value="NZ_NCXK01000058.1"/>
</dbReference>
<dbReference type="PRINTS" id="PR00260">
    <property type="entry name" value="CHEMTRNSDUCR"/>
</dbReference>
<dbReference type="CDD" id="cd01068">
    <property type="entry name" value="globin_sensor"/>
    <property type="match status" value="1"/>
</dbReference>
<comment type="caution">
    <text evidence="7">The sequence shown here is derived from an EMBL/GenBank/DDBJ whole genome shotgun (WGS) entry which is preliminary data.</text>
</comment>
<feature type="domain" description="HAMP" evidence="6">
    <location>
        <begin position="198"/>
        <end position="244"/>
    </location>
</feature>
<dbReference type="GO" id="GO:0006935">
    <property type="term" value="P:chemotaxis"/>
    <property type="evidence" value="ECO:0007669"/>
    <property type="project" value="UniProtKB-KW"/>
</dbReference>
<dbReference type="GO" id="GO:0016020">
    <property type="term" value="C:membrane"/>
    <property type="evidence" value="ECO:0007669"/>
    <property type="project" value="InterPro"/>
</dbReference>
<dbReference type="InterPro" id="IPR004090">
    <property type="entry name" value="Chemotax_Me-accpt_rcpt"/>
</dbReference>
<gene>
    <name evidence="7" type="ORF">B8X00_13600</name>
</gene>
<comment type="similarity">
    <text evidence="2">Belongs to the methyl-accepting chemotaxis (MCP) protein family.</text>
</comment>